<accession>A0A1T3NWL5</accession>
<dbReference type="Proteomes" id="UP000190037">
    <property type="component" value="Unassembled WGS sequence"/>
</dbReference>
<protein>
    <recommendedName>
        <fullName evidence="4">Protein tyrosine phosphatase</fullName>
    </recommendedName>
</protein>
<dbReference type="OrthoDB" id="1188001at2"/>
<organism evidence="2 3">
    <name type="scientific">Embleya scabrispora</name>
    <dbReference type="NCBI Taxonomy" id="159449"/>
    <lineage>
        <taxon>Bacteria</taxon>
        <taxon>Bacillati</taxon>
        <taxon>Actinomycetota</taxon>
        <taxon>Actinomycetes</taxon>
        <taxon>Kitasatosporales</taxon>
        <taxon>Streptomycetaceae</taxon>
        <taxon>Embleya</taxon>
    </lineage>
</organism>
<reference evidence="2 3" key="1">
    <citation type="submission" date="2017-03" db="EMBL/GenBank/DDBJ databases">
        <title>Draft genome sequence of Streptomyces scabrisporus NF3, endophyte isolated from Amphipterygium adstringens.</title>
        <authorList>
            <person name="Vazquez M."/>
            <person name="Ceapa C.D."/>
            <person name="Rodriguez Luna D."/>
            <person name="Sanchez Esquivel S."/>
        </authorList>
    </citation>
    <scope>NUCLEOTIDE SEQUENCE [LARGE SCALE GENOMIC DNA]</scope>
    <source>
        <strain evidence="2 3">NF3</strain>
    </source>
</reference>
<evidence type="ECO:0000313" key="2">
    <source>
        <dbReference type="EMBL" id="OPC81062.1"/>
    </source>
</evidence>
<dbReference type="RefSeq" id="WP_078975368.1">
    <property type="nucleotide sequence ID" value="NZ_MWQN01000001.1"/>
</dbReference>
<dbReference type="PANTHER" id="PTHR31126:SF1">
    <property type="entry name" value="TYROSINE SPECIFIC PROTEIN PHOSPHATASES DOMAIN-CONTAINING PROTEIN"/>
    <property type="match status" value="1"/>
</dbReference>
<dbReference type="InterPro" id="IPR029021">
    <property type="entry name" value="Prot-tyrosine_phosphatase-like"/>
</dbReference>
<gene>
    <name evidence="2" type="ORF">B4N89_08965</name>
</gene>
<keyword evidence="3" id="KW-1185">Reference proteome</keyword>
<comment type="caution">
    <text evidence="2">The sequence shown here is derived from an EMBL/GenBank/DDBJ whole genome shotgun (WGS) entry which is preliminary data.</text>
</comment>
<dbReference type="Pfam" id="PF13350">
    <property type="entry name" value="Y_phosphatase3"/>
    <property type="match status" value="1"/>
</dbReference>
<name>A0A1T3NWL5_9ACTN</name>
<evidence type="ECO:0008006" key="4">
    <source>
        <dbReference type="Google" id="ProtNLM"/>
    </source>
</evidence>
<dbReference type="Gene3D" id="3.90.190.10">
    <property type="entry name" value="Protein tyrosine phosphatase superfamily"/>
    <property type="match status" value="1"/>
</dbReference>
<comment type="similarity">
    <text evidence="1">Belongs to the protein-tyrosine phosphatase family.</text>
</comment>
<dbReference type="EMBL" id="MWQN01000001">
    <property type="protein sequence ID" value="OPC81062.1"/>
    <property type="molecule type" value="Genomic_DNA"/>
</dbReference>
<dbReference type="STRING" id="159449.B4N89_08965"/>
<proteinExistence type="inferred from homology"/>
<evidence type="ECO:0000313" key="3">
    <source>
        <dbReference type="Proteomes" id="UP000190037"/>
    </source>
</evidence>
<dbReference type="InterPro" id="IPR026893">
    <property type="entry name" value="Tyr/Ser_Pase_IphP-type"/>
</dbReference>
<evidence type="ECO:0000256" key="1">
    <source>
        <dbReference type="ARBA" id="ARBA00009580"/>
    </source>
</evidence>
<sequence>MTSPTPILVTAPNFRDAGGHATATGRKVRTGLVYRSDGLGEVDATDAATLVRLGIGLVVDLRSETERDREPDRVPAGAELLIADVMGRENDELFGEVFADPDRAGELLGGTAGRELMCEVYRRFVTSEGARAAYRSVFARMAVEPAPTVFHCSHGKDRTGWTSAVLLTLLGVPEATVVEDYLASAAHLAEKNRAILEHIAERGFDPAHLAPVFDVHVEYLDTAFAAAEERYGSVEGYVRDGLGVSDAEVARLRERLLTD</sequence>
<dbReference type="AlphaFoldDB" id="A0A1T3NWL5"/>
<dbReference type="PANTHER" id="PTHR31126">
    <property type="entry name" value="TYROSINE-PROTEIN PHOSPHATASE"/>
    <property type="match status" value="1"/>
</dbReference>
<dbReference type="GO" id="GO:0004721">
    <property type="term" value="F:phosphoprotein phosphatase activity"/>
    <property type="evidence" value="ECO:0007669"/>
    <property type="project" value="InterPro"/>
</dbReference>
<dbReference type="SUPFAM" id="SSF52799">
    <property type="entry name" value="(Phosphotyrosine protein) phosphatases II"/>
    <property type="match status" value="1"/>
</dbReference>